<comment type="caution">
    <text evidence="2">The sequence shown here is derived from an EMBL/GenBank/DDBJ whole genome shotgun (WGS) entry which is preliminary data.</text>
</comment>
<feature type="non-terminal residue" evidence="2">
    <location>
        <position position="1"/>
    </location>
</feature>
<reference evidence="2 3" key="1">
    <citation type="journal article" date="2014" name="Agronomy (Basel)">
        <title>A Draft Genome Sequence for Ensete ventricosum, the Drought-Tolerant Tree Against Hunger.</title>
        <authorList>
            <person name="Harrison J."/>
            <person name="Moore K.A."/>
            <person name="Paszkiewicz K."/>
            <person name="Jones T."/>
            <person name="Grant M."/>
            <person name="Ambacheew D."/>
            <person name="Muzemil S."/>
            <person name="Studholme D.J."/>
        </authorList>
    </citation>
    <scope>NUCLEOTIDE SEQUENCE [LARGE SCALE GENOMIC DNA]</scope>
</reference>
<evidence type="ECO:0000313" key="3">
    <source>
        <dbReference type="Proteomes" id="UP000287651"/>
    </source>
</evidence>
<dbReference type="Proteomes" id="UP000287651">
    <property type="component" value="Unassembled WGS sequence"/>
</dbReference>
<evidence type="ECO:0000313" key="2">
    <source>
        <dbReference type="EMBL" id="RRT71812.1"/>
    </source>
</evidence>
<evidence type="ECO:0000256" key="1">
    <source>
        <dbReference type="SAM" id="MobiDB-lite"/>
    </source>
</evidence>
<gene>
    <name evidence="2" type="ORF">B296_00035122</name>
</gene>
<dbReference type="AlphaFoldDB" id="A0A427A6E0"/>
<dbReference type="EMBL" id="AMZH03003602">
    <property type="protein sequence ID" value="RRT71812.1"/>
    <property type="molecule type" value="Genomic_DNA"/>
</dbReference>
<name>A0A427A6E0_ENSVE</name>
<accession>A0A427A6E0</accession>
<protein>
    <submittedName>
        <fullName evidence="2">Uncharacterized protein</fullName>
    </submittedName>
</protein>
<feature type="region of interest" description="Disordered" evidence="1">
    <location>
        <begin position="345"/>
        <end position="373"/>
    </location>
</feature>
<sequence>LVFFLETVASPAVGPPAASSLEMDLFGSASASDSIYSLDMTPLPTTTNGTGVDLPTNSDLGADFMVMSSGAMSQHGENPFGDLPFIAIHENSSNQLENFAPVTSFNSSISTGGAEIFPPEAPTIQTAMDFDFDAAFGVTYDPTLSGQQSSYEGIAIMTQEAPLTQASSDISGMLPTQTGSAALNPMQEAQPAAPADAPQNIIPQSGPQAPFALQATHFSAQDARPITPTNNQATLARDDISGVFATQTGLAAYIPMHKAQPAAPAHGQGNFIPQSGPPAPFMIEAARPITPTHGQGNLIPQSVPPAPFMSEAARPIAPINNQSTQLSEAACPIALINNQSTQLNLPSQPGPQAPTALEVTPAPSALPPIKTAPSKEKFEPKSAVWADTLSRGLVNLNISGRKCLIFYIHF</sequence>
<organism evidence="2 3">
    <name type="scientific">Ensete ventricosum</name>
    <name type="common">Abyssinian banana</name>
    <name type="synonym">Musa ensete</name>
    <dbReference type="NCBI Taxonomy" id="4639"/>
    <lineage>
        <taxon>Eukaryota</taxon>
        <taxon>Viridiplantae</taxon>
        <taxon>Streptophyta</taxon>
        <taxon>Embryophyta</taxon>
        <taxon>Tracheophyta</taxon>
        <taxon>Spermatophyta</taxon>
        <taxon>Magnoliopsida</taxon>
        <taxon>Liliopsida</taxon>
        <taxon>Zingiberales</taxon>
        <taxon>Musaceae</taxon>
        <taxon>Ensete</taxon>
    </lineage>
</organism>
<proteinExistence type="predicted"/>